<gene>
    <name evidence="1" type="ORF">ACCO45_013454</name>
</gene>
<evidence type="ECO:0000313" key="1">
    <source>
        <dbReference type="EMBL" id="KAL3951737.1"/>
    </source>
</evidence>
<reference evidence="1" key="1">
    <citation type="submission" date="2024-12" db="EMBL/GenBank/DDBJ databases">
        <title>Comparative genomics and development of molecular markers within Purpureocillium lilacinum and among Purpureocillium species.</title>
        <authorList>
            <person name="Yeh Z.-Y."/>
            <person name="Ni N.-T."/>
            <person name="Lo P.-H."/>
            <person name="Mushyakhwo K."/>
            <person name="Lin C.-F."/>
            <person name="Nai Y.-S."/>
        </authorList>
    </citation>
    <scope>NUCLEOTIDE SEQUENCE</scope>
    <source>
        <strain evidence="1">NCHU-NPUST-175</strain>
    </source>
</reference>
<sequence>MEQPVGVRVLVRGRQGRYGAVQQVSTGDPSQHRRTCCLLSVVCSSLSCAAPCRRRSIHRADQTETTLTRRGQSERHLSLQAPNNLLMAESGVSCEAAWDTPLDKSAPPASTPQGHPHAQGPAPAVARGLAVLCPWAGALEGLLVHYPAELTRTSGQRGAAESATAQRTAR</sequence>
<comment type="caution">
    <text evidence="1">The sequence shown here is derived from an EMBL/GenBank/DDBJ whole genome shotgun (WGS) entry which is preliminary data.</text>
</comment>
<organism evidence="1 2">
    <name type="scientific">Purpureocillium lilacinum</name>
    <name type="common">Paecilomyces lilacinus</name>
    <dbReference type="NCBI Taxonomy" id="33203"/>
    <lineage>
        <taxon>Eukaryota</taxon>
        <taxon>Fungi</taxon>
        <taxon>Dikarya</taxon>
        <taxon>Ascomycota</taxon>
        <taxon>Pezizomycotina</taxon>
        <taxon>Sordariomycetes</taxon>
        <taxon>Hypocreomycetidae</taxon>
        <taxon>Hypocreales</taxon>
        <taxon>Ophiocordycipitaceae</taxon>
        <taxon>Purpureocillium</taxon>
    </lineage>
</organism>
<keyword evidence="2" id="KW-1185">Reference proteome</keyword>
<proteinExistence type="predicted"/>
<dbReference type="Proteomes" id="UP001638806">
    <property type="component" value="Unassembled WGS sequence"/>
</dbReference>
<accession>A0ACC4D7L6</accession>
<protein>
    <submittedName>
        <fullName evidence="1">Uncharacterized protein</fullName>
    </submittedName>
</protein>
<name>A0ACC4D7L6_PURLI</name>
<dbReference type="EMBL" id="JBGNUJ010000013">
    <property type="protein sequence ID" value="KAL3951737.1"/>
    <property type="molecule type" value="Genomic_DNA"/>
</dbReference>
<evidence type="ECO:0000313" key="2">
    <source>
        <dbReference type="Proteomes" id="UP001638806"/>
    </source>
</evidence>